<evidence type="ECO:0000256" key="2">
    <source>
        <dbReference type="ARBA" id="ARBA00022801"/>
    </source>
</evidence>
<dbReference type="InterPro" id="IPR052701">
    <property type="entry name" value="GAG_Ulvan_Degrading_Sulfatases"/>
</dbReference>
<dbReference type="Gene3D" id="3.40.720.10">
    <property type="entry name" value="Alkaline Phosphatase, subunit A"/>
    <property type="match status" value="1"/>
</dbReference>
<dbReference type="InterPro" id="IPR017850">
    <property type="entry name" value="Alkaline_phosphatase_core_sf"/>
</dbReference>
<dbReference type="InterPro" id="IPR024607">
    <property type="entry name" value="Sulfatase_CS"/>
</dbReference>
<dbReference type="CDD" id="cd16027">
    <property type="entry name" value="SGSH"/>
    <property type="match status" value="1"/>
</dbReference>
<dbReference type="SUPFAM" id="SSF53649">
    <property type="entry name" value="Alkaline phosphatase-like"/>
    <property type="match status" value="1"/>
</dbReference>
<accession>A0A380T9L6</accession>
<feature type="domain" description="Sulfatase N-terminal" evidence="3">
    <location>
        <begin position="41"/>
        <end position="338"/>
    </location>
</feature>
<evidence type="ECO:0000313" key="4">
    <source>
        <dbReference type="EMBL" id="SUS03365.1"/>
    </source>
</evidence>
<protein>
    <recommendedName>
        <fullName evidence="3">Sulfatase N-terminal domain-containing protein</fullName>
    </recommendedName>
</protein>
<dbReference type="AlphaFoldDB" id="A0A380T9L6"/>
<name>A0A380T9L6_9ZZZZ</name>
<comment type="similarity">
    <text evidence="1">Belongs to the sulfatase family.</text>
</comment>
<dbReference type="PANTHER" id="PTHR43751:SF1">
    <property type="entry name" value="SULFATASE ATSG-RELATED"/>
    <property type="match status" value="1"/>
</dbReference>
<dbReference type="PROSITE" id="PS00523">
    <property type="entry name" value="SULFATASE_1"/>
    <property type="match status" value="1"/>
</dbReference>
<evidence type="ECO:0000259" key="3">
    <source>
        <dbReference type="Pfam" id="PF00884"/>
    </source>
</evidence>
<proteinExistence type="inferred from homology"/>
<dbReference type="EMBL" id="UIDG01000001">
    <property type="protein sequence ID" value="SUS03365.1"/>
    <property type="molecule type" value="Genomic_DNA"/>
</dbReference>
<reference evidence="4" key="1">
    <citation type="submission" date="2018-07" db="EMBL/GenBank/DDBJ databases">
        <authorList>
            <person name="Quirk P.G."/>
            <person name="Krulwich T.A."/>
        </authorList>
    </citation>
    <scope>NUCLEOTIDE SEQUENCE</scope>
</reference>
<organism evidence="4">
    <name type="scientific">metagenome</name>
    <dbReference type="NCBI Taxonomy" id="256318"/>
    <lineage>
        <taxon>unclassified sequences</taxon>
        <taxon>metagenomes</taxon>
    </lineage>
</organism>
<dbReference type="Pfam" id="PF00884">
    <property type="entry name" value="Sulfatase"/>
    <property type="match status" value="1"/>
</dbReference>
<evidence type="ECO:0000256" key="1">
    <source>
        <dbReference type="ARBA" id="ARBA00008779"/>
    </source>
</evidence>
<keyword evidence="2" id="KW-0378">Hydrolase</keyword>
<sequence>MLAMLIEFRKRLIVLLLALGVVAPGCQSVEQDGVAGGKSRPNIVFMVVEDLSPRIGAFGDPIAVTPNLDQVAGEGVRFIKVFTSAGVCAPSRAALITGMHQASIGAQNMRTSSFVWPGSNRRGYEAVPPPEVKAFPELMRAAGYFTINNSKTDYQIGNPFTVWDENGPDATWKDRPSGAPFFAMYSLQLTHESALFLPGSVNTAGETSLPNSRAAEAGRNALAKRTRPEDVVVPPYYPDTRAVREEIARQYDNVQLMDAWVGEQLKELRQAGLLENTIVIWTTDHGDGLPRAKRSLYDSGLSVPMIIRFPDGHGAGTVDDQLVSFVDLAPTLLSLAGVDPPHWLQGRNILDRKTPEPGYVFAARDRFDEVYIDRSRAARSKDFKYIRNDLPDVPFYGDIPYRDNLATMQEMRRQLGEGKLSPLQASYFATPRPAEELYDLNADPDEINNLAGDARYADEKLKARSALDKWQADVADLGAMAERDMVERMWPGGVQPETAAPFIRTFTGANGKTMVELHSLTGGASIGYRLNAGPRTLWSLYVRPFEVPAGARIETKAIRYGYKESAVSGVVIPP</sequence>
<dbReference type="InterPro" id="IPR000917">
    <property type="entry name" value="Sulfatase_N"/>
</dbReference>
<dbReference type="GO" id="GO:0016787">
    <property type="term" value="F:hydrolase activity"/>
    <property type="evidence" value="ECO:0007669"/>
    <property type="project" value="UniProtKB-KW"/>
</dbReference>
<gene>
    <name evidence="4" type="ORF">DF3PB_10117</name>
</gene>
<dbReference type="PANTHER" id="PTHR43751">
    <property type="entry name" value="SULFATASE"/>
    <property type="match status" value="1"/>
</dbReference>